<comment type="pathway">
    <text evidence="1 9">Amino-acid biosynthesis; L-lysine biosynthesis via DAP pathway; DL-2,6-diaminopimelate from LL-2,6-diaminopimelate: step 1/1.</text>
</comment>
<protein>
    <recommendedName>
        <fullName evidence="3 9">Diaminopimelate epimerase</fullName>
        <shortName evidence="9">DAP epimerase</shortName>
        <ecNumber evidence="3 9">5.1.1.7</ecNumber>
    </recommendedName>
    <alternativeName>
        <fullName evidence="9">PLP-independent amino acid racemase</fullName>
    </alternativeName>
</protein>
<comment type="function">
    <text evidence="9">Catalyzes the stereoinversion of LL-2,6-diaminopimelate (L,L-DAP) to meso-diaminopimelate (meso-DAP), a precursor of L-lysine and an essential component of the bacterial peptidoglycan.</text>
</comment>
<feature type="binding site" evidence="9">
    <location>
        <position position="66"/>
    </location>
    <ligand>
        <name>substrate</name>
    </ligand>
</feature>
<evidence type="ECO:0000256" key="3">
    <source>
        <dbReference type="ARBA" id="ARBA00013080"/>
    </source>
</evidence>
<feature type="binding site" evidence="9">
    <location>
        <begin position="210"/>
        <end position="211"/>
    </location>
    <ligand>
        <name>substrate</name>
    </ligand>
</feature>
<dbReference type="PANTHER" id="PTHR31689">
    <property type="entry name" value="DIAMINOPIMELATE EPIMERASE, CHLOROPLASTIC"/>
    <property type="match status" value="1"/>
</dbReference>
<evidence type="ECO:0000256" key="9">
    <source>
        <dbReference type="HAMAP-Rule" id="MF_00197"/>
    </source>
</evidence>
<keyword evidence="6 9" id="KW-0457">Lysine biosynthesis</keyword>
<dbReference type="InterPro" id="IPR001653">
    <property type="entry name" value="DAP_epimerase_DapF"/>
</dbReference>
<feature type="active site" description="Proton donor" evidence="9">
    <location>
        <position position="75"/>
    </location>
</feature>
<dbReference type="GO" id="GO:0005829">
    <property type="term" value="C:cytosol"/>
    <property type="evidence" value="ECO:0007669"/>
    <property type="project" value="TreeGrafter"/>
</dbReference>
<evidence type="ECO:0000256" key="5">
    <source>
        <dbReference type="ARBA" id="ARBA00022605"/>
    </source>
</evidence>
<evidence type="ECO:0000256" key="10">
    <source>
        <dbReference type="PROSITE-ProRule" id="PRU10125"/>
    </source>
</evidence>
<comment type="catalytic activity">
    <reaction evidence="8 9">
        <text>(2S,6S)-2,6-diaminopimelate = meso-2,6-diaminopimelate</text>
        <dbReference type="Rhea" id="RHEA:15393"/>
        <dbReference type="ChEBI" id="CHEBI:57609"/>
        <dbReference type="ChEBI" id="CHEBI:57791"/>
        <dbReference type="EC" id="5.1.1.7"/>
    </reaction>
</comment>
<dbReference type="PROSITE" id="PS01326">
    <property type="entry name" value="DAP_EPIMERASE"/>
    <property type="match status" value="1"/>
</dbReference>
<feature type="binding site" evidence="9">
    <location>
        <position position="13"/>
    </location>
    <ligand>
        <name>substrate</name>
    </ligand>
</feature>
<comment type="subunit">
    <text evidence="9">Homodimer.</text>
</comment>
<comment type="caution">
    <text evidence="11">The sequence shown here is derived from an EMBL/GenBank/DDBJ whole genome shotgun (WGS) entry which is preliminary data.</text>
</comment>
<comment type="subcellular location">
    <subcellularLocation>
        <location evidence="9">Cytoplasm</location>
    </subcellularLocation>
</comment>
<feature type="active site" evidence="10">
    <location>
        <position position="75"/>
    </location>
</feature>
<dbReference type="RefSeq" id="WP_107866258.1">
    <property type="nucleotide sequence ID" value="NZ_QAON01000012.1"/>
</dbReference>
<dbReference type="SUPFAM" id="SSF54506">
    <property type="entry name" value="Diaminopimelate epimerase-like"/>
    <property type="match status" value="1"/>
</dbReference>
<gene>
    <name evidence="9" type="primary">dapF</name>
    <name evidence="11" type="ORF">C8N29_11221</name>
</gene>
<feature type="site" description="Important for dimerization" evidence="9">
    <location>
        <position position="270"/>
    </location>
</feature>
<feature type="binding site" evidence="9">
    <location>
        <position position="46"/>
    </location>
    <ligand>
        <name>substrate</name>
    </ligand>
</feature>
<keyword evidence="7 9" id="KW-0413">Isomerase</keyword>
<feature type="active site" description="Proton acceptor" evidence="9">
    <location>
        <position position="219"/>
    </location>
</feature>
<evidence type="ECO:0000256" key="2">
    <source>
        <dbReference type="ARBA" id="ARBA00010219"/>
    </source>
</evidence>
<feature type="site" description="Could be important to modulate the pK values of the two catalytic cysteine residues" evidence="9">
    <location>
        <position position="161"/>
    </location>
</feature>
<proteinExistence type="inferred from homology"/>
<dbReference type="NCBIfam" id="TIGR00652">
    <property type="entry name" value="DapF"/>
    <property type="match status" value="1"/>
</dbReference>
<dbReference type="Pfam" id="PF01678">
    <property type="entry name" value="DAP_epimerase"/>
    <property type="match status" value="2"/>
</dbReference>
<feature type="site" description="Could be important to modulate the pK values of the two catalytic cysteine residues" evidence="9">
    <location>
        <position position="210"/>
    </location>
</feature>
<dbReference type="Gene3D" id="3.10.310.10">
    <property type="entry name" value="Diaminopimelate Epimerase, Chain A, domain 1"/>
    <property type="match status" value="2"/>
</dbReference>
<sequence>MRLEFTKMHGLGNDFVVIDCISQRARLDTHQIKQIADRHFGVGFDQLLLVEAPTRPDVDFRYRIFNADGSEVQQCGNGARCFARFVRDRKLSRKTKLIVETASGIIELNIAPNGWVRVNMGVPRLEPNDIPFIASARALTYPLDVSDHIIEISAVSMGNPHAVILVDNVNTAPVREWGRIIENHPRFPERVNVGFLEIIDRQRAKLRVFERGSGETLACGTGTCAAVVAGIQQGLLDERVRVQLRGGELDIRWQGEGHPVWMTGPTARVFDGVLRLYEWQ</sequence>
<dbReference type="FunFam" id="3.10.310.10:FF:000001">
    <property type="entry name" value="Diaminopimelate epimerase"/>
    <property type="match status" value="1"/>
</dbReference>
<dbReference type="EMBL" id="QAON01000012">
    <property type="protein sequence ID" value="PTQ88376.1"/>
    <property type="molecule type" value="Genomic_DNA"/>
</dbReference>
<evidence type="ECO:0000256" key="7">
    <source>
        <dbReference type="ARBA" id="ARBA00023235"/>
    </source>
</evidence>
<dbReference type="UniPathway" id="UPA00034">
    <property type="reaction ID" value="UER00025"/>
</dbReference>
<name>A0A2T5IWP6_9GAMM</name>
<keyword evidence="5 9" id="KW-0028">Amino-acid biosynthesis</keyword>
<feature type="binding site" evidence="9">
    <location>
        <position position="159"/>
    </location>
    <ligand>
        <name>substrate</name>
    </ligand>
</feature>
<evidence type="ECO:0000256" key="4">
    <source>
        <dbReference type="ARBA" id="ARBA00022490"/>
    </source>
</evidence>
<dbReference type="PANTHER" id="PTHR31689:SF0">
    <property type="entry name" value="DIAMINOPIMELATE EPIMERASE"/>
    <property type="match status" value="1"/>
</dbReference>
<dbReference type="GO" id="GO:0009089">
    <property type="term" value="P:lysine biosynthetic process via diaminopimelate"/>
    <property type="evidence" value="ECO:0007669"/>
    <property type="project" value="UniProtKB-UniRule"/>
</dbReference>
<accession>A0A2T5IWP6</accession>
<keyword evidence="4 9" id="KW-0963">Cytoplasm</keyword>
<comment type="similarity">
    <text evidence="2 9">Belongs to the diaminopimelate epimerase family.</text>
</comment>
<dbReference type="GO" id="GO:0008837">
    <property type="term" value="F:diaminopimelate epimerase activity"/>
    <property type="evidence" value="ECO:0007669"/>
    <property type="project" value="UniProtKB-UniRule"/>
</dbReference>
<dbReference type="AlphaFoldDB" id="A0A2T5IWP6"/>
<dbReference type="FunFam" id="3.10.310.10:FF:000004">
    <property type="entry name" value="Diaminopimelate epimerase"/>
    <property type="match status" value="1"/>
</dbReference>
<evidence type="ECO:0000256" key="1">
    <source>
        <dbReference type="ARBA" id="ARBA00005196"/>
    </source>
</evidence>
<dbReference type="Proteomes" id="UP000244223">
    <property type="component" value="Unassembled WGS sequence"/>
</dbReference>
<reference evidence="11 12" key="1">
    <citation type="submission" date="2018-04" db="EMBL/GenBank/DDBJ databases">
        <title>Genomic Encyclopedia of Archaeal and Bacterial Type Strains, Phase II (KMG-II): from individual species to whole genera.</title>
        <authorList>
            <person name="Goeker M."/>
        </authorList>
    </citation>
    <scope>NUCLEOTIDE SEQUENCE [LARGE SCALE GENOMIC DNA]</scope>
    <source>
        <strain evidence="11 12">DSM 5822</strain>
    </source>
</reference>
<evidence type="ECO:0000256" key="6">
    <source>
        <dbReference type="ARBA" id="ARBA00023154"/>
    </source>
</evidence>
<dbReference type="InterPro" id="IPR018510">
    <property type="entry name" value="DAP_epimerase_AS"/>
</dbReference>
<feature type="binding site" evidence="9">
    <location>
        <begin position="76"/>
        <end position="77"/>
    </location>
    <ligand>
        <name>substrate</name>
    </ligand>
</feature>
<dbReference type="EC" id="5.1.1.7" evidence="3 9"/>
<dbReference type="HAMAP" id="MF_00197">
    <property type="entry name" value="DAP_epimerase"/>
    <property type="match status" value="1"/>
</dbReference>
<feature type="binding site" evidence="9">
    <location>
        <position position="192"/>
    </location>
    <ligand>
        <name>substrate</name>
    </ligand>
</feature>
<evidence type="ECO:0000256" key="8">
    <source>
        <dbReference type="ARBA" id="ARBA00051712"/>
    </source>
</evidence>
<organism evidence="11 12">
    <name type="scientific">Agitococcus lubricus</name>
    <dbReference type="NCBI Taxonomy" id="1077255"/>
    <lineage>
        <taxon>Bacteria</taxon>
        <taxon>Pseudomonadati</taxon>
        <taxon>Pseudomonadota</taxon>
        <taxon>Gammaproteobacteria</taxon>
        <taxon>Moraxellales</taxon>
        <taxon>Moraxellaceae</taxon>
        <taxon>Agitococcus</taxon>
    </lineage>
</organism>
<evidence type="ECO:0000313" key="12">
    <source>
        <dbReference type="Proteomes" id="UP000244223"/>
    </source>
</evidence>
<dbReference type="OrthoDB" id="9805408at2"/>
<evidence type="ECO:0000313" key="11">
    <source>
        <dbReference type="EMBL" id="PTQ88376.1"/>
    </source>
</evidence>
<feature type="binding site" evidence="9">
    <location>
        <begin position="220"/>
        <end position="221"/>
    </location>
    <ligand>
        <name>substrate</name>
    </ligand>
</feature>
<keyword evidence="12" id="KW-1185">Reference proteome</keyword>